<accession>A0A432YDD2</accession>
<evidence type="ECO:0000313" key="3">
    <source>
        <dbReference type="Proteomes" id="UP000288259"/>
    </source>
</evidence>
<organism evidence="2 3">
    <name type="scientific">Pseudidiomarina insulisalsae</name>
    <dbReference type="NCBI Taxonomy" id="575789"/>
    <lineage>
        <taxon>Bacteria</taxon>
        <taxon>Pseudomonadati</taxon>
        <taxon>Pseudomonadota</taxon>
        <taxon>Gammaproteobacteria</taxon>
        <taxon>Alteromonadales</taxon>
        <taxon>Idiomarinaceae</taxon>
        <taxon>Pseudidiomarina</taxon>
    </lineage>
</organism>
<evidence type="ECO:0000313" key="2">
    <source>
        <dbReference type="EMBL" id="RUO59010.1"/>
    </source>
</evidence>
<keyword evidence="3" id="KW-1185">Reference proteome</keyword>
<dbReference type="Proteomes" id="UP000288259">
    <property type="component" value="Unassembled WGS sequence"/>
</dbReference>
<sequence>MFKFLWSAGAAVFWSVVIGGLLIWLPIVLFFSGSCGTEEFERVTSPDETKAVVVEIVNCGATTNWQTDIVVIDLNRSDESELLASLDGHPRELSYRIAWQGNERVAVTDFDFEDLLRFKSRHLTGDMVEPLIRPR</sequence>
<protein>
    <submittedName>
        <fullName evidence="2">Uncharacterized protein</fullName>
    </submittedName>
</protein>
<dbReference type="EMBL" id="PIPY01000009">
    <property type="protein sequence ID" value="RUO59010.1"/>
    <property type="molecule type" value="Genomic_DNA"/>
</dbReference>
<keyword evidence="1" id="KW-0812">Transmembrane</keyword>
<dbReference type="OrthoDB" id="6401145at2"/>
<keyword evidence="1" id="KW-0472">Membrane</keyword>
<dbReference type="RefSeq" id="WP_126755000.1">
    <property type="nucleotide sequence ID" value="NZ_PIPY01000009.1"/>
</dbReference>
<dbReference type="AlphaFoldDB" id="A0A432YDD2"/>
<proteinExistence type="predicted"/>
<evidence type="ECO:0000256" key="1">
    <source>
        <dbReference type="SAM" id="Phobius"/>
    </source>
</evidence>
<feature type="transmembrane region" description="Helical" evidence="1">
    <location>
        <begin position="12"/>
        <end position="32"/>
    </location>
</feature>
<keyword evidence="1" id="KW-1133">Transmembrane helix</keyword>
<reference evidence="3" key="1">
    <citation type="journal article" date="2018" name="Front. Microbiol.">
        <title>Genome-Based Analysis Reveals the Taxonomy and Diversity of the Family Idiomarinaceae.</title>
        <authorList>
            <person name="Liu Y."/>
            <person name="Lai Q."/>
            <person name="Shao Z."/>
        </authorList>
    </citation>
    <scope>NUCLEOTIDE SEQUENCE [LARGE SCALE GENOMIC DNA]</scope>
    <source>
        <strain evidence="3">CVS-6</strain>
    </source>
</reference>
<comment type="caution">
    <text evidence="2">The sequence shown here is derived from an EMBL/GenBank/DDBJ whole genome shotgun (WGS) entry which is preliminary data.</text>
</comment>
<dbReference type="PROSITE" id="PS51257">
    <property type="entry name" value="PROKAR_LIPOPROTEIN"/>
    <property type="match status" value="1"/>
</dbReference>
<gene>
    <name evidence="2" type="ORF">CWI71_09320</name>
</gene>
<name>A0A432YDD2_9GAMM</name>